<evidence type="ECO:0000313" key="6">
    <source>
        <dbReference type="Proteomes" id="UP000749646"/>
    </source>
</evidence>
<dbReference type="InterPro" id="IPR000008">
    <property type="entry name" value="C2_dom"/>
</dbReference>
<dbReference type="GO" id="GO:0046872">
    <property type="term" value="F:metal ion binding"/>
    <property type="evidence" value="ECO:0007669"/>
    <property type="project" value="UniProtKB-KW"/>
</dbReference>
<dbReference type="CDD" id="cd00030">
    <property type="entry name" value="C2"/>
    <property type="match status" value="1"/>
</dbReference>
<organism evidence="5 6">
    <name type="scientific">Modicella reniformis</name>
    <dbReference type="NCBI Taxonomy" id="1440133"/>
    <lineage>
        <taxon>Eukaryota</taxon>
        <taxon>Fungi</taxon>
        <taxon>Fungi incertae sedis</taxon>
        <taxon>Mucoromycota</taxon>
        <taxon>Mortierellomycotina</taxon>
        <taxon>Mortierellomycetes</taxon>
        <taxon>Mortierellales</taxon>
        <taxon>Mortierellaceae</taxon>
        <taxon>Modicella</taxon>
    </lineage>
</organism>
<dbReference type="PRINTS" id="PR00360">
    <property type="entry name" value="C2DOMAIN"/>
</dbReference>
<proteinExistence type="predicted"/>
<dbReference type="Pfam" id="PF00168">
    <property type="entry name" value="C2"/>
    <property type="match status" value="1"/>
</dbReference>
<dbReference type="InterPro" id="IPR035892">
    <property type="entry name" value="C2_domain_sf"/>
</dbReference>
<reference evidence="5" key="1">
    <citation type="journal article" date="2020" name="Fungal Divers.">
        <title>Resolving the Mortierellaceae phylogeny through synthesis of multi-gene phylogenetics and phylogenomics.</title>
        <authorList>
            <person name="Vandepol N."/>
            <person name="Liber J."/>
            <person name="Desiro A."/>
            <person name="Na H."/>
            <person name="Kennedy M."/>
            <person name="Barry K."/>
            <person name="Grigoriev I.V."/>
            <person name="Miller A.N."/>
            <person name="O'Donnell K."/>
            <person name="Stajich J.E."/>
            <person name="Bonito G."/>
        </authorList>
    </citation>
    <scope>NUCLEOTIDE SEQUENCE</scope>
    <source>
        <strain evidence="5">MES-2147</strain>
    </source>
</reference>
<dbReference type="PROSITE" id="PS50004">
    <property type="entry name" value="C2"/>
    <property type="match status" value="1"/>
</dbReference>
<evidence type="ECO:0000256" key="2">
    <source>
        <dbReference type="ARBA" id="ARBA00022837"/>
    </source>
</evidence>
<keyword evidence="2" id="KW-0106">Calcium</keyword>
<dbReference type="PANTHER" id="PTHR45911">
    <property type="entry name" value="C2 DOMAIN-CONTAINING PROTEIN"/>
    <property type="match status" value="1"/>
</dbReference>
<dbReference type="SMART" id="SM00239">
    <property type="entry name" value="C2"/>
    <property type="match status" value="1"/>
</dbReference>
<dbReference type="EMBL" id="JAAAHW010009700">
    <property type="protein sequence ID" value="KAF9937275.1"/>
    <property type="molecule type" value="Genomic_DNA"/>
</dbReference>
<protein>
    <recommendedName>
        <fullName evidence="4">C2 domain-containing protein</fullName>
    </recommendedName>
</protein>
<evidence type="ECO:0000256" key="3">
    <source>
        <dbReference type="SAM" id="MobiDB-lite"/>
    </source>
</evidence>
<feature type="non-terminal residue" evidence="5">
    <location>
        <position position="1"/>
    </location>
</feature>
<comment type="caution">
    <text evidence="5">The sequence shown here is derived from an EMBL/GenBank/DDBJ whole genome shotgun (WGS) entry which is preliminary data.</text>
</comment>
<dbReference type="AlphaFoldDB" id="A0A9P6ILQ3"/>
<dbReference type="OrthoDB" id="67700at2759"/>
<evidence type="ECO:0000256" key="1">
    <source>
        <dbReference type="ARBA" id="ARBA00022723"/>
    </source>
</evidence>
<feature type="domain" description="C2" evidence="4">
    <location>
        <begin position="36"/>
        <end position="155"/>
    </location>
</feature>
<accession>A0A9P6ILQ3</accession>
<dbReference type="Proteomes" id="UP000749646">
    <property type="component" value="Unassembled WGS sequence"/>
</dbReference>
<gene>
    <name evidence="5" type="ORF">BGZ65_001612</name>
</gene>
<name>A0A9P6ILQ3_9FUNG</name>
<keyword evidence="1" id="KW-0479">Metal-binding</keyword>
<evidence type="ECO:0000313" key="5">
    <source>
        <dbReference type="EMBL" id="KAF9937275.1"/>
    </source>
</evidence>
<evidence type="ECO:0000259" key="4">
    <source>
        <dbReference type="PROSITE" id="PS50004"/>
    </source>
</evidence>
<dbReference type="SUPFAM" id="SSF49562">
    <property type="entry name" value="C2 domain (Calcium/lipid-binding domain, CaLB)"/>
    <property type="match status" value="1"/>
</dbReference>
<keyword evidence="6" id="KW-1185">Reference proteome</keyword>
<feature type="region of interest" description="Disordered" evidence="3">
    <location>
        <begin position="1"/>
        <end position="20"/>
    </location>
</feature>
<sequence length="155" mass="17532">MAKGQSAVQSGSLQARTRNLSAEEQAIVRKELLSRQPKDAMQSTNPTEHTEFSIRVRIHVLQARGLAVKDSNGMSDPYVKIRIGGHSFTTQYIPKTLNPVWDASFEFDIETQSVPDQVNLMFWDKDRFTKDDFMGVARWYELKTLPGKPSNVSGE</sequence>
<dbReference type="Gene3D" id="2.60.40.150">
    <property type="entry name" value="C2 domain"/>
    <property type="match status" value="1"/>
</dbReference>